<reference evidence="2" key="1">
    <citation type="journal article" date="2023" name="Antonie Van Leeuwenhoek">
        <title>Mesoterricola silvestris gen. nov., sp. nov., Mesoterricola sediminis sp. nov., Geothrix oryzae sp. nov., Geothrix edaphica sp. nov., Geothrix rubra sp. nov., and Geothrix limicola sp. nov., six novel members of Acidobacteriota isolated from soils.</title>
        <authorList>
            <person name="Itoh H."/>
            <person name="Sugisawa Y."/>
            <person name="Mise K."/>
            <person name="Xu Z."/>
            <person name="Kuniyasu M."/>
            <person name="Ushijima N."/>
            <person name="Kawano K."/>
            <person name="Kobayashi E."/>
            <person name="Shiratori Y."/>
            <person name="Masuda Y."/>
            <person name="Senoo K."/>
        </authorList>
    </citation>
    <scope>NUCLEOTIDE SEQUENCE</scope>
    <source>
        <strain evidence="2">Red802</strain>
    </source>
</reference>
<sequence>MIPITPYTLRQFVLDFETTGLDPASDRVLEVGLRGADTWDALVSDAGDASEGAVAVHGLDPDLCRCLGRPSSGVLDGLLGRLGPGPVEVVAHKAAFEKRFLEAWVEREGRVLPWIRWRCTLEQAWDLAPQAPFSCRLGELAELFGWPTEGLHGAGMDATLTERLVATLDAWTEVRNRLGGEPGLVYLAGPLRGDGTAEAIAHNRARMAGLARWAQAVLPQATLVVPHLNFAFADETGRRGDLVRTQVLRSCEALVAQCQALIQCGHTRTEGVAREVAVAEALGLPVLEVPGWPSLKRQPAIQVKGVA</sequence>
<dbReference type="SMART" id="SM00479">
    <property type="entry name" value="EXOIII"/>
    <property type="match status" value="1"/>
</dbReference>
<dbReference type="InterPro" id="IPR036397">
    <property type="entry name" value="RNaseH_sf"/>
</dbReference>
<dbReference type="InterPro" id="IPR012337">
    <property type="entry name" value="RNaseH-like_sf"/>
</dbReference>
<dbReference type="InterPro" id="IPR013520">
    <property type="entry name" value="Ribonucl_H"/>
</dbReference>
<protein>
    <recommendedName>
        <fullName evidence="1">Exonuclease domain-containing protein</fullName>
    </recommendedName>
</protein>
<dbReference type="CDD" id="cd06127">
    <property type="entry name" value="DEDDh"/>
    <property type="match status" value="1"/>
</dbReference>
<dbReference type="EMBL" id="BSDC01000001">
    <property type="protein sequence ID" value="GLH65998.1"/>
    <property type="molecule type" value="Genomic_DNA"/>
</dbReference>
<comment type="caution">
    <text evidence="2">The sequence shown here is derived from an EMBL/GenBank/DDBJ whole genome shotgun (WGS) entry which is preliminary data.</text>
</comment>
<dbReference type="RefSeq" id="WP_285606087.1">
    <property type="nucleotide sequence ID" value="NZ_BSDC01000001.1"/>
</dbReference>
<dbReference type="Proteomes" id="UP001165044">
    <property type="component" value="Unassembled WGS sequence"/>
</dbReference>
<evidence type="ECO:0000259" key="1">
    <source>
        <dbReference type="SMART" id="SM00479"/>
    </source>
</evidence>
<evidence type="ECO:0000313" key="2">
    <source>
        <dbReference type="EMBL" id="GLH65998.1"/>
    </source>
</evidence>
<proteinExistence type="predicted"/>
<organism evidence="2 3">
    <name type="scientific">Geothrix edaphica</name>
    <dbReference type="NCBI Taxonomy" id="2927976"/>
    <lineage>
        <taxon>Bacteria</taxon>
        <taxon>Pseudomonadati</taxon>
        <taxon>Acidobacteriota</taxon>
        <taxon>Holophagae</taxon>
        <taxon>Holophagales</taxon>
        <taxon>Holophagaceae</taxon>
        <taxon>Geothrix</taxon>
    </lineage>
</organism>
<dbReference type="SUPFAM" id="SSF53098">
    <property type="entry name" value="Ribonuclease H-like"/>
    <property type="match status" value="1"/>
</dbReference>
<evidence type="ECO:0000313" key="3">
    <source>
        <dbReference type="Proteomes" id="UP001165044"/>
    </source>
</evidence>
<accession>A0ABQ5PUM7</accession>
<dbReference type="Gene3D" id="3.30.420.10">
    <property type="entry name" value="Ribonuclease H-like superfamily/Ribonuclease H"/>
    <property type="match status" value="1"/>
</dbReference>
<dbReference type="Gene3D" id="3.40.50.10400">
    <property type="entry name" value="Hypothetical protein PA1492"/>
    <property type="match status" value="1"/>
</dbReference>
<dbReference type="SUPFAM" id="SSF52309">
    <property type="entry name" value="N-(deoxy)ribosyltransferase-like"/>
    <property type="match status" value="1"/>
</dbReference>
<feature type="domain" description="Exonuclease" evidence="1">
    <location>
        <begin position="10"/>
        <end position="174"/>
    </location>
</feature>
<name>A0ABQ5PUM7_9BACT</name>
<gene>
    <name evidence="2" type="ORF">GETHED_03620</name>
</gene>
<keyword evidence="3" id="KW-1185">Reference proteome</keyword>